<gene>
    <name evidence="3" type="ORF">JAO78_005950</name>
</gene>
<evidence type="ECO:0000313" key="4">
    <source>
        <dbReference type="Proteomes" id="UP000633814"/>
    </source>
</evidence>
<proteinExistence type="predicted"/>
<dbReference type="RefSeq" id="WP_226750446.1">
    <property type="nucleotide sequence ID" value="NZ_JAEINI020000003.1"/>
</dbReference>
<protein>
    <submittedName>
        <fullName evidence="3">PEP-CTERM sorting domain-containing protein</fullName>
    </submittedName>
</protein>
<accession>A0ABS8C1Z2</accession>
<reference evidence="3 4" key="1">
    <citation type="submission" date="2021-10" db="EMBL/GenBank/DDBJ databases">
        <title>Alishewanella koreense sp. nov. isolated from seawater of southwestern coast in South Korea and the proposal for the reclassification of Rheinheimera perlucida and Rheinheimera tuosuensis as Arsukibacterium perlucida and Arsukibacterium tuosuensis.</title>
        <authorList>
            <person name="Kim K.H."/>
            <person name="Ruan W."/>
            <person name="Kim K.R."/>
            <person name="Baek J.H."/>
            <person name="Jeon C.O."/>
        </authorList>
    </citation>
    <scope>NUCLEOTIDE SEQUENCE [LARGE SCALE GENOMIC DNA]</scope>
    <source>
        <strain evidence="3 4">16-MA</strain>
    </source>
</reference>
<comment type="caution">
    <text evidence="3">The sequence shown here is derived from an EMBL/GenBank/DDBJ whole genome shotgun (WGS) entry which is preliminary data.</text>
</comment>
<dbReference type="Proteomes" id="UP000633814">
    <property type="component" value="Unassembled WGS sequence"/>
</dbReference>
<name>A0ABS8C1Z2_9ALTE</name>
<feature type="chain" id="PRO_5047095429" evidence="1">
    <location>
        <begin position="22"/>
        <end position="244"/>
    </location>
</feature>
<feature type="signal peptide" evidence="1">
    <location>
        <begin position="1"/>
        <end position="21"/>
    </location>
</feature>
<evidence type="ECO:0000256" key="1">
    <source>
        <dbReference type="SAM" id="SignalP"/>
    </source>
</evidence>
<feature type="domain" description="Ice-binding protein C-terminal" evidence="2">
    <location>
        <begin position="219"/>
        <end position="241"/>
    </location>
</feature>
<keyword evidence="1" id="KW-0732">Signal</keyword>
<dbReference type="Pfam" id="PF07589">
    <property type="entry name" value="PEP-CTERM"/>
    <property type="match status" value="1"/>
</dbReference>
<evidence type="ECO:0000259" key="2">
    <source>
        <dbReference type="Pfam" id="PF07589"/>
    </source>
</evidence>
<dbReference type="NCBIfam" id="TIGR02595">
    <property type="entry name" value="PEP_CTERM"/>
    <property type="match status" value="1"/>
</dbReference>
<organism evidence="3 4">
    <name type="scientific">Alishewanella maricola</name>
    <dbReference type="NCBI Taxonomy" id="2795740"/>
    <lineage>
        <taxon>Bacteria</taxon>
        <taxon>Pseudomonadati</taxon>
        <taxon>Pseudomonadota</taxon>
        <taxon>Gammaproteobacteria</taxon>
        <taxon>Alteromonadales</taxon>
        <taxon>Alteromonadaceae</taxon>
        <taxon>Alishewanella</taxon>
    </lineage>
</organism>
<evidence type="ECO:0000313" key="3">
    <source>
        <dbReference type="EMBL" id="MCB5226352.1"/>
    </source>
</evidence>
<sequence>MRLIKYLIAAIAISGSTASNAAIITVQGSNVLNNGVTMSVTEARSAWEALLFSHTLDTIIGATGTGANGITTTAGNVYKNIGNGSSISISNSSALGSGPAIGGSRNGASRISFDVFFTSPVNAVAFDVYDNDGGGMQLILTDANTGLETLFDFNSTLGSGHSEFFGVVFDPTTFVSSLRVGGTDPGGVTTWDNFSFGIGQQAVDSCTLNPNQPQCTNVSVSEPVSLALFGFGLAGLALRRRIKK</sequence>
<keyword evidence="4" id="KW-1185">Reference proteome</keyword>
<dbReference type="InterPro" id="IPR013424">
    <property type="entry name" value="Ice-binding_C"/>
</dbReference>
<dbReference type="EMBL" id="JAEINI020000003">
    <property type="protein sequence ID" value="MCB5226352.1"/>
    <property type="molecule type" value="Genomic_DNA"/>
</dbReference>